<comment type="caution">
    <text evidence="3">The sequence shown here is derived from an EMBL/GenBank/DDBJ whole genome shotgun (WGS) entry which is preliminary data.</text>
</comment>
<dbReference type="EMBL" id="JBBPBM010000007">
    <property type="protein sequence ID" value="KAK8574784.1"/>
    <property type="molecule type" value="Genomic_DNA"/>
</dbReference>
<keyword evidence="4" id="KW-1185">Reference proteome</keyword>
<evidence type="ECO:0000256" key="1">
    <source>
        <dbReference type="SAM" id="MobiDB-lite"/>
    </source>
</evidence>
<evidence type="ECO:0000313" key="3">
    <source>
        <dbReference type="EMBL" id="KAK8574784.1"/>
    </source>
</evidence>
<organism evidence="3 4">
    <name type="scientific">Hibiscus sabdariffa</name>
    <name type="common">roselle</name>
    <dbReference type="NCBI Taxonomy" id="183260"/>
    <lineage>
        <taxon>Eukaryota</taxon>
        <taxon>Viridiplantae</taxon>
        <taxon>Streptophyta</taxon>
        <taxon>Embryophyta</taxon>
        <taxon>Tracheophyta</taxon>
        <taxon>Spermatophyta</taxon>
        <taxon>Magnoliopsida</taxon>
        <taxon>eudicotyledons</taxon>
        <taxon>Gunneridae</taxon>
        <taxon>Pentapetalae</taxon>
        <taxon>rosids</taxon>
        <taxon>malvids</taxon>
        <taxon>Malvales</taxon>
        <taxon>Malvaceae</taxon>
        <taxon>Malvoideae</taxon>
        <taxon>Hibiscus</taxon>
    </lineage>
</organism>
<gene>
    <name evidence="3" type="ORF">V6N12_062466</name>
</gene>
<feature type="domain" description="Putative plant transposon protein" evidence="2">
    <location>
        <begin position="40"/>
        <end position="150"/>
    </location>
</feature>
<sequence length="245" mass="26989">MKKSRRSMMKSLIQGLSYLTSPFEESHLGFTPEFMSVVAMHKGTCVCFDVDYVNNMFNFPRKDAEHESFACSLTSTNRNKIVADLCKDGTHWILATKGSQCINRVALRSPARGWNHLLKASLMPTSHNDTVSEERMALLQSFITGMKINYNVPKIDLDKAHAVKGIVISAATWRQLSEAEPKEKEKAIREALTSITPGAMPTFPTFLGSLIAGDCSQPASPKTNSSTPSNATKPFTPIVDESSKT</sequence>
<feature type="region of interest" description="Disordered" evidence="1">
    <location>
        <begin position="217"/>
        <end position="245"/>
    </location>
</feature>
<reference evidence="3 4" key="1">
    <citation type="journal article" date="2024" name="G3 (Bethesda)">
        <title>Genome assembly of Hibiscus sabdariffa L. provides insights into metabolisms of medicinal natural products.</title>
        <authorList>
            <person name="Kim T."/>
        </authorList>
    </citation>
    <scope>NUCLEOTIDE SEQUENCE [LARGE SCALE GENOMIC DNA]</scope>
    <source>
        <strain evidence="3">TK-2024</strain>
        <tissue evidence="3">Old leaves</tissue>
    </source>
</reference>
<proteinExistence type="predicted"/>
<protein>
    <recommendedName>
        <fullName evidence="2">Putative plant transposon protein domain-containing protein</fullName>
    </recommendedName>
</protein>
<dbReference type="InterPro" id="IPR046796">
    <property type="entry name" value="Transposase_32_dom"/>
</dbReference>
<feature type="compositionally biased region" description="Polar residues" evidence="1">
    <location>
        <begin position="217"/>
        <end position="233"/>
    </location>
</feature>
<evidence type="ECO:0000313" key="4">
    <source>
        <dbReference type="Proteomes" id="UP001472677"/>
    </source>
</evidence>
<evidence type="ECO:0000259" key="2">
    <source>
        <dbReference type="Pfam" id="PF20167"/>
    </source>
</evidence>
<accession>A0ABR2F8X9</accession>
<dbReference type="Proteomes" id="UP001472677">
    <property type="component" value="Unassembled WGS sequence"/>
</dbReference>
<name>A0ABR2F8X9_9ROSI</name>
<dbReference type="Pfam" id="PF20167">
    <property type="entry name" value="Transposase_32"/>
    <property type="match status" value="1"/>
</dbReference>